<comment type="similarity">
    <text evidence="1">Belongs to the RdRP family.</text>
</comment>
<organism evidence="3 4">
    <name type="scientific">Obba rivulosa</name>
    <dbReference type="NCBI Taxonomy" id="1052685"/>
    <lineage>
        <taxon>Eukaryota</taxon>
        <taxon>Fungi</taxon>
        <taxon>Dikarya</taxon>
        <taxon>Basidiomycota</taxon>
        <taxon>Agaricomycotina</taxon>
        <taxon>Agaricomycetes</taxon>
        <taxon>Polyporales</taxon>
        <taxon>Gelatoporiaceae</taxon>
        <taxon>Obba</taxon>
    </lineage>
</organism>
<dbReference type="InterPro" id="IPR057596">
    <property type="entry name" value="RDRP_core"/>
</dbReference>
<protein>
    <recommendedName>
        <fullName evidence="1">RNA-dependent RNA polymerase</fullName>
        <ecNumber evidence="1">2.7.7.48</ecNumber>
    </recommendedName>
</protein>
<sequence>MEVYMTNISHFVTSEDLKAKLAHIFHSPNYANGSVLPLNFNVHIFPSRKRMPTVTGTLTVPHEQIGLQFLEEYGGITPSQSIVIGTRIRFQRSRKEPRNDILEEVRRLPYVDPIALKGREERAKAIGSSAVFLKGIQFGWICQDNVFSVEWEHHFDQAQMGFDMDRREFRIKAEEEEGTRIVAIRVPHIYWASAAMDGARLPIILLWQNWPPSFEFEDTTASFLPLDELYRSLEIRERPPRRRKLSAFNQDHEPYAPYTSLVMRLICWNSEDLAAFRFISENAHLSLADYCYPIEYRGLFNEDIRLMYDSWVSNLPWVVAFQVDAIARSRAVTMKDLIDLREEVQVLLKTRGEEFTALFMREFYSQAMAHYWYQEVGEDGSASLQSLFADALQGYLAKPVLRTLEARETFECFRLVVTPTTWFLEGPFPERFNRVIRSYRDHQDSFLRVNFVDENRLQYRFDREVDGSDFVRRRVKGLLTEGVTIAGRKFRFLAYSQSALKEHAVWFVKEFIDSTGSRVDASTIIRGLGDFRVAYDPKLIYCPARYAARISQAFTSTDASISVEAEEIIIEEDIEDGQGRSFTDGVGTISRELARAIWKELWSRRHRNRRAPTHPRAFQIRFGGSKGMLSVDHTLKGRIICPRRSMIKFEAPHSTLIEVARAFDRPGKYYLNRPLIMLLEGLGVPYEVFQELQDDAVRHVEDSRDSLENAARLLETHGLGSSFRLTSIMLNLHKLGVEPLMQDVFWRQMMDFAVNHVLRELKHHARIPVPNGWTLVGVADVHRFLEEGEIFACVMPSEGAEPIYLEGPTLISRSPTIHPGDVQVVRAIGNPPANSPFAKESLRNTVVFSVKGQRPLPSCLGGGDLDGDVYNLTTMPKLRPRDTHAAASYAAAVKKLLNRPCTMDDVADFVAEYIISDTLGIIAINWLIIADQSPQGILDPDCLKLAELHSDAVDYPKSGLPVPVWQIPRLRFRVKPDWNAPETVRSDTANFYESQRAIGKLFRAISLPALRTVRQAARFQRRRMENGQWRMLDDVLEEIRSEGPREDNKVRLVVQLRVSEFIRLDLSDEAEIARLWELFDIYASRLRGICADYTLSRSRDAMLTEEEAVIGTIVAQCAQPRQRKDSMSKMREQTAELVNSVRLEIAEDEDIRAEQLLSRAWIAYRLADLEGDTFGARSFGWIALSVIFDAIKEIEEDEGYRS</sequence>
<dbReference type="GO" id="GO:0031380">
    <property type="term" value="C:nuclear RNA-directed RNA polymerase complex"/>
    <property type="evidence" value="ECO:0007669"/>
    <property type="project" value="TreeGrafter"/>
</dbReference>
<dbReference type="PANTHER" id="PTHR23079">
    <property type="entry name" value="RNA-DEPENDENT RNA POLYMERASE"/>
    <property type="match status" value="1"/>
</dbReference>
<reference evidence="3 4" key="1">
    <citation type="submission" date="2016-07" db="EMBL/GenBank/DDBJ databases">
        <title>Draft genome of the white-rot fungus Obba rivulosa 3A-2.</title>
        <authorList>
            <consortium name="DOE Joint Genome Institute"/>
            <person name="Miettinen O."/>
            <person name="Riley R."/>
            <person name="Acob R."/>
            <person name="Barry K."/>
            <person name="Cullen D."/>
            <person name="De Vries R."/>
            <person name="Hainaut M."/>
            <person name="Hatakka A."/>
            <person name="Henrissat B."/>
            <person name="Hilden K."/>
            <person name="Kuo R."/>
            <person name="Labutti K."/>
            <person name="Lipzen A."/>
            <person name="Makela M.R."/>
            <person name="Sandor L."/>
            <person name="Spatafora J.W."/>
            <person name="Grigoriev I.V."/>
            <person name="Hibbett D.S."/>
        </authorList>
    </citation>
    <scope>NUCLEOTIDE SEQUENCE [LARGE SCALE GENOMIC DNA]</scope>
    <source>
        <strain evidence="3 4">3A-2</strain>
    </source>
</reference>
<feature type="domain" description="RDRP core" evidence="2">
    <location>
        <begin position="417"/>
        <end position="1005"/>
    </location>
</feature>
<keyword evidence="1" id="KW-0696">RNA-directed RNA polymerase</keyword>
<dbReference type="Pfam" id="PF05183">
    <property type="entry name" value="RdRP"/>
    <property type="match status" value="1"/>
</dbReference>
<dbReference type="AlphaFoldDB" id="A0A8E2DVM6"/>
<dbReference type="EC" id="2.7.7.48" evidence="1"/>
<gene>
    <name evidence="3" type="ORF">OBBRIDRAFT_829921</name>
</gene>
<keyword evidence="4" id="KW-1185">Reference proteome</keyword>
<dbReference type="GO" id="GO:0003723">
    <property type="term" value="F:RNA binding"/>
    <property type="evidence" value="ECO:0007669"/>
    <property type="project" value="UniProtKB-KW"/>
</dbReference>
<dbReference type="PANTHER" id="PTHR23079:SF55">
    <property type="entry name" value="RNA-DIRECTED RNA POLYMERASE"/>
    <property type="match status" value="1"/>
</dbReference>
<name>A0A8E2DVM6_9APHY</name>
<proteinExistence type="inferred from homology"/>
<evidence type="ECO:0000259" key="2">
    <source>
        <dbReference type="Pfam" id="PF05183"/>
    </source>
</evidence>
<keyword evidence="1" id="KW-0548">Nucleotidyltransferase</keyword>
<dbReference type="GO" id="GO:0003968">
    <property type="term" value="F:RNA-directed RNA polymerase activity"/>
    <property type="evidence" value="ECO:0007669"/>
    <property type="project" value="UniProtKB-KW"/>
</dbReference>
<evidence type="ECO:0000256" key="1">
    <source>
        <dbReference type="RuleBase" id="RU363098"/>
    </source>
</evidence>
<dbReference type="InterPro" id="IPR007855">
    <property type="entry name" value="RDRP"/>
</dbReference>
<keyword evidence="1" id="KW-0694">RNA-binding</keyword>
<comment type="catalytic activity">
    <reaction evidence="1">
        <text>RNA(n) + a ribonucleoside 5'-triphosphate = RNA(n+1) + diphosphate</text>
        <dbReference type="Rhea" id="RHEA:21248"/>
        <dbReference type="Rhea" id="RHEA-COMP:14527"/>
        <dbReference type="Rhea" id="RHEA-COMP:17342"/>
        <dbReference type="ChEBI" id="CHEBI:33019"/>
        <dbReference type="ChEBI" id="CHEBI:61557"/>
        <dbReference type="ChEBI" id="CHEBI:140395"/>
        <dbReference type="EC" id="2.7.7.48"/>
    </reaction>
</comment>
<accession>A0A8E2DVM6</accession>
<dbReference type="EMBL" id="KV722330">
    <property type="protein sequence ID" value="OCH96496.1"/>
    <property type="molecule type" value="Genomic_DNA"/>
</dbReference>
<keyword evidence="1" id="KW-0808">Transferase</keyword>
<evidence type="ECO:0000313" key="4">
    <source>
        <dbReference type="Proteomes" id="UP000250043"/>
    </source>
</evidence>
<evidence type="ECO:0000313" key="3">
    <source>
        <dbReference type="EMBL" id="OCH96496.1"/>
    </source>
</evidence>
<dbReference type="Proteomes" id="UP000250043">
    <property type="component" value="Unassembled WGS sequence"/>
</dbReference>
<dbReference type="OrthoDB" id="6513042at2759"/>
<dbReference type="GO" id="GO:0030422">
    <property type="term" value="P:siRNA processing"/>
    <property type="evidence" value="ECO:0007669"/>
    <property type="project" value="TreeGrafter"/>
</dbReference>